<evidence type="ECO:0000256" key="4">
    <source>
        <dbReference type="ARBA" id="ARBA00022821"/>
    </source>
</evidence>
<dbReference type="Gene3D" id="1.10.8.430">
    <property type="entry name" value="Helical domain of apoptotic protease-activating factors"/>
    <property type="match status" value="1"/>
</dbReference>
<keyword evidence="9" id="KW-1185">Reference proteome</keyword>
<dbReference type="Gene3D" id="3.80.10.10">
    <property type="entry name" value="Ribonuclease Inhibitor"/>
    <property type="match status" value="5"/>
</dbReference>
<proteinExistence type="inferred from homology"/>
<keyword evidence="4" id="KW-0611">Plant defense</keyword>
<dbReference type="GO" id="GO:0005524">
    <property type="term" value="F:ATP binding"/>
    <property type="evidence" value="ECO:0007669"/>
    <property type="project" value="UniProtKB-KW"/>
</dbReference>
<evidence type="ECO:0000313" key="8">
    <source>
        <dbReference type="EMBL" id="CAH1435386.1"/>
    </source>
</evidence>
<gene>
    <name evidence="8" type="ORF">LVIROSA_LOCUS21837</name>
</gene>
<dbReference type="EMBL" id="CAKMRJ010004445">
    <property type="protein sequence ID" value="CAH1435386.1"/>
    <property type="molecule type" value="Genomic_DNA"/>
</dbReference>
<dbReference type="PANTHER" id="PTHR33463:SF96">
    <property type="entry name" value="LEUCINE-RICH REPEAT DOMAIN, L DOMAIN-LIKE PROTEIN-RELATED"/>
    <property type="match status" value="1"/>
</dbReference>
<feature type="domain" description="Disease resistance protein At4g27190-like leucine-rich repeats" evidence="7">
    <location>
        <begin position="1552"/>
        <end position="1688"/>
    </location>
</feature>
<dbReference type="InterPro" id="IPR050905">
    <property type="entry name" value="Plant_NBS-LRR"/>
</dbReference>
<name>A0AAU9NAQ7_9ASTR</name>
<evidence type="ECO:0000256" key="5">
    <source>
        <dbReference type="ARBA" id="ARBA00022840"/>
    </source>
</evidence>
<feature type="domain" description="Disease resistance protein At4g27190-like leucine-rich repeats" evidence="7">
    <location>
        <begin position="1122"/>
        <end position="1238"/>
    </location>
</feature>
<dbReference type="InterPro" id="IPR057135">
    <property type="entry name" value="At4g27190-like_LRR"/>
</dbReference>
<evidence type="ECO:0008006" key="10">
    <source>
        <dbReference type="Google" id="ProtNLM"/>
    </source>
</evidence>
<evidence type="ECO:0000256" key="2">
    <source>
        <dbReference type="ARBA" id="ARBA00022614"/>
    </source>
</evidence>
<dbReference type="Pfam" id="PF00931">
    <property type="entry name" value="NB-ARC"/>
    <property type="match status" value="1"/>
</dbReference>
<dbReference type="Proteomes" id="UP001157418">
    <property type="component" value="Unassembled WGS sequence"/>
</dbReference>
<dbReference type="PANTHER" id="PTHR33463">
    <property type="entry name" value="NB-ARC DOMAIN-CONTAINING PROTEIN-RELATED"/>
    <property type="match status" value="1"/>
</dbReference>
<feature type="domain" description="Disease resistance protein At4g27190-like leucine-rich repeats" evidence="7">
    <location>
        <begin position="772"/>
        <end position="877"/>
    </location>
</feature>
<feature type="domain" description="Disease resistance protein At4g27190-like leucine-rich repeats" evidence="7">
    <location>
        <begin position="1387"/>
        <end position="1495"/>
    </location>
</feature>
<keyword evidence="3" id="KW-0677">Repeat</keyword>
<dbReference type="GO" id="GO:0006952">
    <property type="term" value="P:defense response"/>
    <property type="evidence" value="ECO:0007669"/>
    <property type="project" value="UniProtKB-KW"/>
</dbReference>
<accession>A0AAU9NAQ7</accession>
<keyword evidence="2" id="KW-0433">Leucine-rich repeat</keyword>
<evidence type="ECO:0000259" key="6">
    <source>
        <dbReference type="Pfam" id="PF00931"/>
    </source>
</evidence>
<feature type="domain" description="Disease resistance protein At4g27190-like leucine-rich repeats" evidence="7">
    <location>
        <begin position="898"/>
        <end position="968"/>
    </location>
</feature>
<evidence type="ECO:0000256" key="1">
    <source>
        <dbReference type="ARBA" id="ARBA00008894"/>
    </source>
</evidence>
<dbReference type="GO" id="GO:0043531">
    <property type="term" value="F:ADP binding"/>
    <property type="evidence" value="ECO:0007669"/>
    <property type="project" value="InterPro"/>
</dbReference>
<evidence type="ECO:0000313" key="9">
    <source>
        <dbReference type="Proteomes" id="UP001157418"/>
    </source>
</evidence>
<dbReference type="SUPFAM" id="SSF52540">
    <property type="entry name" value="P-loop containing nucleoside triphosphate hydrolases"/>
    <property type="match status" value="1"/>
</dbReference>
<organism evidence="8 9">
    <name type="scientific">Lactuca virosa</name>
    <dbReference type="NCBI Taxonomy" id="75947"/>
    <lineage>
        <taxon>Eukaryota</taxon>
        <taxon>Viridiplantae</taxon>
        <taxon>Streptophyta</taxon>
        <taxon>Embryophyta</taxon>
        <taxon>Tracheophyta</taxon>
        <taxon>Spermatophyta</taxon>
        <taxon>Magnoliopsida</taxon>
        <taxon>eudicotyledons</taxon>
        <taxon>Gunneridae</taxon>
        <taxon>Pentapetalae</taxon>
        <taxon>asterids</taxon>
        <taxon>campanulids</taxon>
        <taxon>Asterales</taxon>
        <taxon>Asteraceae</taxon>
        <taxon>Cichorioideae</taxon>
        <taxon>Cichorieae</taxon>
        <taxon>Lactucinae</taxon>
        <taxon>Lactuca</taxon>
    </lineage>
</organism>
<dbReference type="InterPro" id="IPR027417">
    <property type="entry name" value="P-loop_NTPase"/>
</dbReference>
<evidence type="ECO:0000259" key="7">
    <source>
        <dbReference type="Pfam" id="PF23247"/>
    </source>
</evidence>
<dbReference type="Pfam" id="PF23247">
    <property type="entry name" value="LRR_RPS2"/>
    <property type="match status" value="6"/>
</dbReference>
<keyword evidence="5" id="KW-0547">Nucleotide-binding</keyword>
<reference evidence="8 9" key="1">
    <citation type="submission" date="2022-01" db="EMBL/GenBank/DDBJ databases">
        <authorList>
            <person name="Xiong W."/>
            <person name="Schranz E."/>
        </authorList>
    </citation>
    <scope>NUCLEOTIDE SEQUENCE [LARGE SCALE GENOMIC DNA]</scope>
</reference>
<dbReference type="InterPro" id="IPR002182">
    <property type="entry name" value="NB-ARC"/>
</dbReference>
<feature type="domain" description="Disease resistance protein At4g27190-like leucine-rich repeats" evidence="7">
    <location>
        <begin position="976"/>
        <end position="1109"/>
    </location>
</feature>
<evidence type="ECO:0000256" key="3">
    <source>
        <dbReference type="ARBA" id="ARBA00022737"/>
    </source>
</evidence>
<dbReference type="PRINTS" id="PR00364">
    <property type="entry name" value="DISEASERSIST"/>
</dbReference>
<protein>
    <recommendedName>
        <fullName evidence="10">NB-ARC domain-containing protein</fullName>
    </recommendedName>
</protein>
<dbReference type="InterPro" id="IPR036388">
    <property type="entry name" value="WH-like_DNA-bd_sf"/>
</dbReference>
<comment type="similarity">
    <text evidence="1">Belongs to the disease resistance NB-LRR family.</text>
</comment>
<dbReference type="SUPFAM" id="SSF52058">
    <property type="entry name" value="L domain-like"/>
    <property type="match status" value="1"/>
</dbReference>
<dbReference type="Gene3D" id="1.10.10.10">
    <property type="entry name" value="Winged helix-like DNA-binding domain superfamily/Winged helix DNA-binding domain"/>
    <property type="match status" value="1"/>
</dbReference>
<feature type="domain" description="NB-ARC" evidence="6">
    <location>
        <begin position="169"/>
        <end position="325"/>
    </location>
</feature>
<dbReference type="Gene3D" id="3.40.50.300">
    <property type="entry name" value="P-loop containing nucleotide triphosphate hydrolases"/>
    <property type="match status" value="1"/>
</dbReference>
<sequence length="1900" mass="215283">MEVASEIMKGVVQVLMVPVKKQLDYLVSYKKYVEDMCTKIKDLDVARLGVESQKKQNRERRLEVPAQVDPWLIEIKQMNEKVSDFPSEVPGCLDLKSWHKLGRKAFKIFKEIESVLGRCPEIQGTELQIPVGRIDSIMASTSKTSSDRNDFRSTELTFMKALEALGPNHISHMVALCGMGGVGKTTMMKKLKEVVVGKKMFNHYVEAVIGEKTDPIAIQQAVAEYLGINLTETTKPARTDKLRTWFANNSDGGKKKFLVILDDVWQPVDLEDIGLRRFPNQDVDFKVLITSRDQSVCTEMGVKTDLVLKVSVLEEVEAHNLFLQFLEPSDDVDPELNKIGEGIVKKCCGLPIDIKTMACTLRTKSKDTWKNALSRLQHHDINTIAPTVFQTSYDNLEEEVTKATFLLYGLFPEDFNILTEDLLRYGWGLKLFKEVGTIREARYKLNSCIERLMHTNLLIEGDDVRRIKMHDLVRAFVLDMFSKTEHASIVNHGSSKPGWPETESDVSSSCKRISLTCKGMIEFPCDLKFPNVSILKLMHGDKSLTFPGNFYEEMGQLQVISYDHMIYPLLSSSLECSTNLRVLLLHQCLLTFDLSSIGNFPNLEVLSFAGSRINRLPSTIGNLKKLRVLDVTGCDGLHIDNGVFKNLVRLEELWASGRDISFTGDDCNEVAKRLKNLSTLEFEFHENNAQLKNLSFENLERFMISVGRSLEGEYSIESKHSFENTLKLVTKNGELLGSRINELFGKTVVLCLCVEDMNDLEDVGVEPIIGPQSSSFRNIRVLVVSECVELRYLFTLGVAKVLSNLEYLEVFNCLVMKELIHVESGGEERVTFPKLTSLSLSGLPRLLSLCQNVNVIALPHLMELKIEDIPNITSIYSKNKSATSCLLRGEVLIPKFERLHIKGMWNLKEIWPCDFRKSEEVKLREIEVDNCKNLVNLFPCNPMPLMCHLEDLKLWRCGSIEALFNFDLDCVAAIEKSSISLRRIQVFRCDKLVDLFPCNPMPLLHHLEELEVSDCGSIEALFNIDLDCVGETGKEGGTNSLRSIDVWDLGKLQEVWRIKGGENNSGIPIRGFQAVESIYIRDCMRFRNIYSPTTTNFDLGALTSMAILNSGEIGREHESSQEKENTVFPPCLINSCHNLRNLKLDRYQGVEVIFEMKSTPRSQDNQHRMLPYLEKMKILDMESMSHVWKCNWNEFLGLHVESPFHNLTTIKLEWCRSIKYLFSPLMAEHLSNLKKVKIGFCDAIEEVFSNRDDEYEEKITSTSTHISTTLFPRLDSLSLYGLQNLKCIGGGGGAKGRNNEISFNSTTTTAASFLDQYKFSQGGGVSWSLCQYAMEIEISECHALSSVIPWYAAGHMQKLQVLDIYCCHGMKEVFETQGINKSVVKLEMGNLKRLEIDGCDLLEHIFTFSTLESLVQLEKIRIENCKAMKVIVVKAEEHGVEQTTMTSSSKVVVFPCLKRIKLIDLQELVGFFLGTNEFQWPSLEKVAIYCCPQMKVFTAGGSTAPQLKYVRTRLGKRSPECWFNSHVTTTTTGQLQESTSFSCPAATSEVIHWSFHNLIELRVAGEISVQKIVPSSELLQLQKLEKIQVSECDLVEEVFEAFEGTNSGFDESSQTTTTLVNLPNLTQVELKWLPCLRHIWKSNQCTVFEFPNLKRLSIETCDMLEHVLNSSMVGSLLQLQELHISSCNHIEEVFVQDGNIVVEEKEEEYDGKMNEIVLPHLKSLELYTLPCLRYIWKCNRWTLFGFPNLTTVRIAGCDSLQHVFSSSIVGSLKQLQELSISNCRQMEGVIVKDANIVVEEEEESDGKMSELILPRLNSLKLDELPCLKGFCIGKVDFSFPLLNTLTIEKCTAITTFTMGNLSTPELKGIQTDFGSYYVEEDVNSFIKMKQVEFNRGLKYI</sequence>
<keyword evidence="5" id="KW-0067">ATP-binding</keyword>
<dbReference type="InterPro" id="IPR032675">
    <property type="entry name" value="LRR_dom_sf"/>
</dbReference>
<dbReference type="InterPro" id="IPR042197">
    <property type="entry name" value="Apaf_helical"/>
</dbReference>
<dbReference type="SUPFAM" id="SSF52047">
    <property type="entry name" value="RNI-like"/>
    <property type="match status" value="2"/>
</dbReference>
<comment type="caution">
    <text evidence="8">The sequence shown here is derived from an EMBL/GenBank/DDBJ whole genome shotgun (WGS) entry which is preliminary data.</text>
</comment>